<dbReference type="AlphaFoldDB" id="A0A927H2F7"/>
<feature type="signal peptide" evidence="4">
    <location>
        <begin position="1"/>
        <end position="21"/>
    </location>
</feature>
<accession>A0A927H2F7</accession>
<dbReference type="PANTHER" id="PTHR43649:SF34">
    <property type="entry name" value="ABC TRANSPORTER PERIPLASMIC-BINDING PROTEIN YCJN-RELATED"/>
    <property type="match status" value="1"/>
</dbReference>
<evidence type="ECO:0000256" key="2">
    <source>
        <dbReference type="ARBA" id="ARBA00022448"/>
    </source>
</evidence>
<name>A0A927H2F7_9BACL</name>
<dbReference type="SUPFAM" id="SSF53850">
    <property type="entry name" value="Periplasmic binding protein-like II"/>
    <property type="match status" value="1"/>
</dbReference>
<evidence type="ECO:0000256" key="1">
    <source>
        <dbReference type="ARBA" id="ARBA00008520"/>
    </source>
</evidence>
<proteinExistence type="inferred from homology"/>
<keyword evidence="2" id="KW-0813">Transport</keyword>
<comment type="similarity">
    <text evidence="1">Belongs to the bacterial solute-binding protein 1 family.</text>
</comment>
<dbReference type="Gene3D" id="3.40.190.10">
    <property type="entry name" value="Periplasmic binding protein-like II"/>
    <property type="match status" value="2"/>
</dbReference>
<dbReference type="Proteomes" id="UP000639396">
    <property type="component" value="Unassembled WGS sequence"/>
</dbReference>
<dbReference type="RefSeq" id="WP_190931825.1">
    <property type="nucleotide sequence ID" value="NZ_JACXJA010000054.1"/>
</dbReference>
<protein>
    <submittedName>
        <fullName evidence="5">Extracellular solute-binding protein</fullName>
    </submittedName>
</protein>
<gene>
    <name evidence="5" type="ORF">IDH45_29950</name>
</gene>
<dbReference type="PANTHER" id="PTHR43649">
    <property type="entry name" value="ARABINOSE-BINDING PROTEIN-RELATED"/>
    <property type="match status" value="1"/>
</dbReference>
<evidence type="ECO:0000313" key="5">
    <source>
        <dbReference type="EMBL" id="MBD2866206.1"/>
    </source>
</evidence>
<evidence type="ECO:0000256" key="3">
    <source>
        <dbReference type="ARBA" id="ARBA00022729"/>
    </source>
</evidence>
<evidence type="ECO:0000256" key="4">
    <source>
        <dbReference type="SAM" id="SignalP"/>
    </source>
</evidence>
<evidence type="ECO:0000313" key="6">
    <source>
        <dbReference type="Proteomes" id="UP000639396"/>
    </source>
</evidence>
<reference evidence="5" key="1">
    <citation type="submission" date="2020-09" db="EMBL/GenBank/DDBJ databases">
        <title>A novel bacterium of genus Paenibacillus, isolated from South China Sea.</title>
        <authorList>
            <person name="Huang H."/>
            <person name="Mo K."/>
            <person name="Hu Y."/>
        </authorList>
    </citation>
    <scope>NUCLEOTIDE SEQUENCE</scope>
    <source>
        <strain evidence="5">IB182363</strain>
    </source>
</reference>
<dbReference type="InterPro" id="IPR050490">
    <property type="entry name" value="Bact_solute-bd_prot1"/>
</dbReference>
<dbReference type="Pfam" id="PF01547">
    <property type="entry name" value="SBP_bac_1"/>
    <property type="match status" value="1"/>
</dbReference>
<dbReference type="EMBL" id="JACXJA010000054">
    <property type="protein sequence ID" value="MBD2866206.1"/>
    <property type="molecule type" value="Genomic_DNA"/>
</dbReference>
<dbReference type="InterPro" id="IPR006059">
    <property type="entry name" value="SBP"/>
</dbReference>
<dbReference type="PROSITE" id="PS51257">
    <property type="entry name" value="PROKAR_LIPOPROTEIN"/>
    <property type="match status" value="1"/>
</dbReference>
<sequence>MNKRFATFGLIGTLLLSVVVAGCGQKDQPSAGGQTGEDGKKNVTIKMFQFKVEIAEQLAKLAKEYESANPGVKIQIDTVGGGADYGAALKAKFSSGDKPDIFNNGGFTDLDLWLEHLEDLSDQPWVKDVVEVAKEPMTKDGKLYGQPLNLEGYGFLYNKELFAQAGITELPKTLTQLEEAAKKLQAKNITPFVNGYGEWWVLGNHFVNLPFAYQSNPNSFIDSLNKGTGKMTGNETFNNWVKLFDLQLKYGNANPLQTDYNTQVTTFATGKAAMTQQGNWTQVQLTKTNPNLKVGFLPMPISDDATANDKLPVGVPNNWVINKNSAVKDEAKKFLNWMVTSDVGKKYITQEFKFIPAFKTITADEATLGPLAADIMKYVKDEKTLTWNWFKFPSGEASSKKFADAMQAYVAKRMTKEQMFDEFQKTWDSLKK</sequence>
<feature type="chain" id="PRO_5039656832" evidence="4">
    <location>
        <begin position="22"/>
        <end position="432"/>
    </location>
</feature>
<comment type="caution">
    <text evidence="5">The sequence shown here is derived from an EMBL/GenBank/DDBJ whole genome shotgun (WGS) entry which is preliminary data.</text>
</comment>
<keyword evidence="3 4" id="KW-0732">Signal</keyword>
<organism evidence="5 6">
    <name type="scientific">Paenibacillus oceani</name>
    <dbReference type="NCBI Taxonomy" id="2772510"/>
    <lineage>
        <taxon>Bacteria</taxon>
        <taxon>Bacillati</taxon>
        <taxon>Bacillota</taxon>
        <taxon>Bacilli</taxon>
        <taxon>Bacillales</taxon>
        <taxon>Paenibacillaceae</taxon>
        <taxon>Paenibacillus</taxon>
    </lineage>
</organism>
<keyword evidence="6" id="KW-1185">Reference proteome</keyword>